<protein>
    <submittedName>
        <fullName evidence="3">Uncharacterized protein</fullName>
    </submittedName>
</protein>
<dbReference type="AlphaFoldDB" id="A0AAV6GUI0"/>
<dbReference type="GO" id="GO:0008017">
    <property type="term" value="F:microtubule binding"/>
    <property type="evidence" value="ECO:0007669"/>
    <property type="project" value="TreeGrafter"/>
</dbReference>
<dbReference type="CDD" id="cd14686">
    <property type="entry name" value="bZIP"/>
    <property type="match status" value="1"/>
</dbReference>
<dbReference type="Proteomes" id="UP000823561">
    <property type="component" value="Chromosome 7"/>
</dbReference>
<dbReference type="SUPFAM" id="SSF48371">
    <property type="entry name" value="ARM repeat"/>
    <property type="match status" value="1"/>
</dbReference>
<evidence type="ECO:0000313" key="4">
    <source>
        <dbReference type="Proteomes" id="UP000823561"/>
    </source>
</evidence>
<dbReference type="EMBL" id="JADWDJ010000007">
    <property type="protein sequence ID" value="KAG5278530.1"/>
    <property type="molecule type" value="Genomic_DNA"/>
</dbReference>
<dbReference type="PANTHER" id="PTHR21567">
    <property type="entry name" value="CLASP"/>
    <property type="match status" value="1"/>
</dbReference>
<accession>A0AAV6GUI0</accession>
<keyword evidence="1" id="KW-0175">Coiled coil</keyword>
<name>A0AAV6GUI0_9TELE</name>
<organism evidence="3 4">
    <name type="scientific">Alosa alosa</name>
    <name type="common">allis shad</name>
    <dbReference type="NCBI Taxonomy" id="278164"/>
    <lineage>
        <taxon>Eukaryota</taxon>
        <taxon>Metazoa</taxon>
        <taxon>Chordata</taxon>
        <taxon>Craniata</taxon>
        <taxon>Vertebrata</taxon>
        <taxon>Euteleostomi</taxon>
        <taxon>Actinopterygii</taxon>
        <taxon>Neopterygii</taxon>
        <taxon>Teleostei</taxon>
        <taxon>Clupei</taxon>
        <taxon>Clupeiformes</taxon>
        <taxon>Clupeoidei</taxon>
        <taxon>Clupeidae</taxon>
        <taxon>Alosa</taxon>
    </lineage>
</organism>
<reference evidence="3" key="1">
    <citation type="submission" date="2020-10" db="EMBL/GenBank/DDBJ databases">
        <title>Chromosome-scale genome assembly of the Allis shad, Alosa alosa.</title>
        <authorList>
            <person name="Margot Z."/>
            <person name="Christophe K."/>
            <person name="Cabau C."/>
            <person name="Louis A."/>
            <person name="Berthelot C."/>
            <person name="Parey E."/>
            <person name="Roest Crollius H."/>
            <person name="Montfort J."/>
            <person name="Robinson-Rechavi M."/>
            <person name="Bucao C."/>
            <person name="Bouchez O."/>
            <person name="Gislard M."/>
            <person name="Lluch J."/>
            <person name="Milhes M."/>
            <person name="Lampietro C."/>
            <person name="Lopez Roques C."/>
            <person name="Donnadieu C."/>
            <person name="Braasch I."/>
            <person name="Desvignes T."/>
            <person name="Postlethwait J."/>
            <person name="Bobe J."/>
            <person name="Guiguen Y."/>
        </authorList>
    </citation>
    <scope>NUCLEOTIDE SEQUENCE</scope>
    <source>
        <strain evidence="3">M-15738</strain>
        <tissue evidence="3">Blood</tissue>
    </source>
</reference>
<evidence type="ECO:0000313" key="3">
    <source>
        <dbReference type="EMBL" id="KAG5278530.1"/>
    </source>
</evidence>
<sequence length="500" mass="54663">MDSQSLEEELDRLHAQNQEMKHIMQQLLRENLERMQYTGSRTCFPACCHHQLLHPHLHPHLVPVTLPDHNPTMLCGSLQPHRAGVASDQHELLPPITPAHAQQQQSSGSFPSLPALAQGQAPVQLLLGDRRLSAIPQGGAPHSLSRKNLTGLDRAHPLMPLHHNRAPGGVANGSMAPTPPVITKATGKSHNNEPKKIKTRRCIKTVQDVGLKTSSQQDNINSGQNHDNGCQPQVKHTMQSKQEQDMGCVLEPLNIYQIPENLRLEALHVAEEIRLTSLCCNSVLSGNASASDRAGSSTSSLSPVDLRTPSALRALPFLNTPTPPIASAVPVPPETAKHQATNQRRFVSRLPRLKKTASLSVATAVTGSSQSWPNCPVSCPEEAFLQAFRLLRDDDWEQKIEALISIRSLSQHHAEVLLPRLHDVCLVVYHEVKNLRSMVSRAAMVTLAHLHAHLGRGMDTEAEDTAQTLLPKAGEASGFIREDMELALGYMVLNVTPLAA</sequence>
<dbReference type="InterPro" id="IPR016024">
    <property type="entry name" value="ARM-type_fold"/>
</dbReference>
<dbReference type="GO" id="GO:0005881">
    <property type="term" value="C:cytoplasmic microtubule"/>
    <property type="evidence" value="ECO:0007669"/>
    <property type="project" value="TreeGrafter"/>
</dbReference>
<dbReference type="Gene3D" id="1.25.10.10">
    <property type="entry name" value="Leucine-rich Repeat Variant"/>
    <property type="match status" value="1"/>
</dbReference>
<comment type="caution">
    <text evidence="3">The sequence shown here is derived from an EMBL/GenBank/DDBJ whole genome shotgun (WGS) entry which is preliminary data.</text>
</comment>
<dbReference type="PANTHER" id="PTHR21567:SF87">
    <property type="entry name" value="CRESCERIN-LIKE PROTEIN CHE-12"/>
    <property type="match status" value="1"/>
</dbReference>
<proteinExistence type="predicted"/>
<gene>
    <name evidence="3" type="ORF">AALO_G00099980</name>
</gene>
<dbReference type="InterPro" id="IPR011989">
    <property type="entry name" value="ARM-like"/>
</dbReference>
<evidence type="ECO:0000256" key="1">
    <source>
        <dbReference type="SAM" id="Coils"/>
    </source>
</evidence>
<dbReference type="GO" id="GO:0005929">
    <property type="term" value="C:cilium"/>
    <property type="evidence" value="ECO:0007669"/>
    <property type="project" value="TreeGrafter"/>
</dbReference>
<evidence type="ECO:0000256" key="2">
    <source>
        <dbReference type="SAM" id="MobiDB-lite"/>
    </source>
</evidence>
<keyword evidence="4" id="KW-1185">Reference proteome</keyword>
<dbReference type="GO" id="GO:0000226">
    <property type="term" value="P:microtubule cytoskeleton organization"/>
    <property type="evidence" value="ECO:0007669"/>
    <property type="project" value="TreeGrafter"/>
</dbReference>
<feature type="region of interest" description="Disordered" evidence="2">
    <location>
        <begin position="214"/>
        <end position="233"/>
    </location>
</feature>
<feature type="coiled-coil region" evidence="1">
    <location>
        <begin position="3"/>
        <end position="30"/>
    </location>
</feature>